<feature type="domain" description="Transposase IS204/IS1001/IS1096/IS1165 DDE" evidence="1">
    <location>
        <begin position="2"/>
        <end position="175"/>
    </location>
</feature>
<sequence>MRPFADIAKIYFKGAKIAIDKFHFTRYVYWAVENVRKRVQQDLSDGKRRYFKRSRRLILGKYDTFDWQQKEKLEVMFWYNEDLKMAHRLKENFNNVLKCKSSEEAKKELKKWIQMAKESEIPEFMRCIKIFTNWFEEIVNAFDVPYTNALTEGCNNKIKVLKRNAYGYQNFYRFR</sequence>
<reference evidence="2 3" key="1">
    <citation type="submission" date="2008-07" db="EMBL/GenBank/DDBJ databases">
        <authorList>
            <person name="Gonzalez J."/>
            <person name="Sokolova T."/>
            <person name="Ferriera S."/>
            <person name="Johnson J."/>
            <person name="Kravitz S."/>
            <person name="Beeson K."/>
            <person name="Sutton G."/>
            <person name="Rogers Y.-H."/>
            <person name="Friedman R."/>
            <person name="Frazier M."/>
            <person name="Venter J.C."/>
        </authorList>
    </citation>
    <scope>NUCLEOTIDE SEQUENCE [LARGE SCALE GENOMIC DNA]</scope>
    <source>
        <strain evidence="2 3">DSM 12653</strain>
    </source>
</reference>
<dbReference type="PANTHER" id="PTHR33498">
    <property type="entry name" value="TRANSPOSASE FOR INSERTION SEQUENCE ELEMENT IS1557"/>
    <property type="match status" value="1"/>
</dbReference>
<evidence type="ECO:0000259" key="1">
    <source>
        <dbReference type="Pfam" id="PF01610"/>
    </source>
</evidence>
<protein>
    <recommendedName>
        <fullName evidence="1">Transposase IS204/IS1001/IS1096/IS1165 DDE domain-containing protein</fullName>
    </recommendedName>
</protein>
<organism evidence="2 3">
    <name type="scientific">Caldanaerobacter subterraneus subsp. pacificus DSM 12653</name>
    <dbReference type="NCBI Taxonomy" id="391606"/>
    <lineage>
        <taxon>Bacteria</taxon>
        <taxon>Bacillati</taxon>
        <taxon>Bacillota</taxon>
        <taxon>Clostridia</taxon>
        <taxon>Thermoanaerobacterales</taxon>
        <taxon>Thermoanaerobacteraceae</taxon>
        <taxon>Caldanaerobacter</taxon>
    </lineage>
</organism>
<dbReference type="EMBL" id="ABXP02000031">
    <property type="protein sequence ID" value="KKC30487.1"/>
    <property type="molecule type" value="Genomic_DNA"/>
</dbReference>
<reference evidence="3" key="3">
    <citation type="submission" date="2015-02" db="EMBL/GenBank/DDBJ databases">
        <title>Genome analysis of three genomes within the thermophilic hydrogenogenic bacterial species Caldanaerobacter subterraneus.</title>
        <authorList>
            <person name="Sant'Anna F.H."/>
            <person name="Lebedinsky A."/>
            <person name="Sokolova T."/>
            <person name="Robb F.T."/>
            <person name="Gonzalez J.M."/>
        </authorList>
    </citation>
    <scope>NUCLEOTIDE SEQUENCE [LARGE SCALE GENOMIC DNA]</scope>
    <source>
        <strain evidence="3">DSM 12653</strain>
    </source>
</reference>
<dbReference type="Pfam" id="PF01610">
    <property type="entry name" value="DDE_Tnp_ISL3"/>
    <property type="match status" value="1"/>
</dbReference>
<evidence type="ECO:0000313" key="2">
    <source>
        <dbReference type="EMBL" id="KKC30487.1"/>
    </source>
</evidence>
<dbReference type="Proteomes" id="UP000010146">
    <property type="component" value="Unassembled WGS sequence"/>
</dbReference>
<comment type="caution">
    <text evidence="2">The sequence shown here is derived from an EMBL/GenBank/DDBJ whole genome shotgun (WGS) entry which is preliminary data.</text>
</comment>
<gene>
    <name evidence="2" type="ORF">CDSM653_00441</name>
</gene>
<reference evidence="2 3" key="2">
    <citation type="journal article" date="2015" name="BMC Genomics">
        <title>Analysis of three genomes within the thermophilic bacterial species Caldanaerobacter subterraneus with a focus on carbon monoxide dehydrogenase evolution and hydrolase diversity.</title>
        <authorList>
            <person name="Sant'Anna F.H."/>
            <person name="Lebedinsky A.V."/>
            <person name="Sokolova T.G."/>
            <person name="Robb F.T."/>
            <person name="Gonzalez J.M."/>
        </authorList>
    </citation>
    <scope>NUCLEOTIDE SEQUENCE [LARGE SCALE GENOMIC DNA]</scope>
    <source>
        <strain evidence="2 3">DSM 12653</strain>
    </source>
</reference>
<accession>A0A0F5PP89</accession>
<dbReference type="PANTHER" id="PTHR33498:SF1">
    <property type="entry name" value="TRANSPOSASE FOR INSERTION SEQUENCE ELEMENT IS1557"/>
    <property type="match status" value="1"/>
</dbReference>
<dbReference type="AlphaFoldDB" id="A0A0F5PP89"/>
<dbReference type="InterPro" id="IPR002560">
    <property type="entry name" value="Transposase_DDE"/>
</dbReference>
<dbReference type="InterPro" id="IPR047951">
    <property type="entry name" value="Transpos_ISL3"/>
</dbReference>
<proteinExistence type="predicted"/>
<evidence type="ECO:0000313" key="3">
    <source>
        <dbReference type="Proteomes" id="UP000010146"/>
    </source>
</evidence>
<name>A0A0F5PP89_9THEO</name>